<accession>A0ABQ9GBQ4</accession>
<sequence length="109" mass="13091">MERKLTIWSDSCVWQNNNWRVLALYFYLISCKYFTDVHQKFLCSGHSFLSCDRDFILIERKYLKLRFSEWQYVIAEAFADPSKLIIQEMMTEDLKDMGCIDLVLKNCLL</sequence>
<dbReference type="InterPro" id="IPR057191">
    <property type="entry name" value="DUF7869"/>
</dbReference>
<feature type="domain" description="DUF7869" evidence="1">
    <location>
        <begin position="3"/>
        <end position="62"/>
    </location>
</feature>
<dbReference type="Proteomes" id="UP001159363">
    <property type="component" value="Chromosome 13"/>
</dbReference>
<evidence type="ECO:0000259" key="1">
    <source>
        <dbReference type="Pfam" id="PF25273"/>
    </source>
</evidence>
<protein>
    <recommendedName>
        <fullName evidence="1">DUF7869 domain-containing protein</fullName>
    </recommendedName>
</protein>
<dbReference type="Pfam" id="PF25273">
    <property type="entry name" value="DUF7869"/>
    <property type="match status" value="1"/>
</dbReference>
<evidence type="ECO:0000313" key="3">
    <source>
        <dbReference type="Proteomes" id="UP001159363"/>
    </source>
</evidence>
<comment type="caution">
    <text evidence="2">The sequence shown here is derived from an EMBL/GenBank/DDBJ whole genome shotgun (WGS) entry which is preliminary data.</text>
</comment>
<gene>
    <name evidence="2" type="ORF">PR048_030029</name>
</gene>
<proteinExistence type="predicted"/>
<keyword evidence="3" id="KW-1185">Reference proteome</keyword>
<reference evidence="2 3" key="1">
    <citation type="submission" date="2023-02" db="EMBL/GenBank/DDBJ databases">
        <title>LHISI_Scaffold_Assembly.</title>
        <authorList>
            <person name="Stuart O.P."/>
            <person name="Cleave R."/>
            <person name="Magrath M.J.L."/>
            <person name="Mikheyev A.S."/>
        </authorList>
    </citation>
    <scope>NUCLEOTIDE SEQUENCE [LARGE SCALE GENOMIC DNA]</scope>
    <source>
        <strain evidence="2">Daus_M_001</strain>
        <tissue evidence="2">Leg muscle</tissue>
    </source>
</reference>
<name>A0ABQ9GBQ4_9NEOP</name>
<evidence type="ECO:0000313" key="2">
    <source>
        <dbReference type="EMBL" id="KAJ8868501.1"/>
    </source>
</evidence>
<organism evidence="2 3">
    <name type="scientific">Dryococelus australis</name>
    <dbReference type="NCBI Taxonomy" id="614101"/>
    <lineage>
        <taxon>Eukaryota</taxon>
        <taxon>Metazoa</taxon>
        <taxon>Ecdysozoa</taxon>
        <taxon>Arthropoda</taxon>
        <taxon>Hexapoda</taxon>
        <taxon>Insecta</taxon>
        <taxon>Pterygota</taxon>
        <taxon>Neoptera</taxon>
        <taxon>Polyneoptera</taxon>
        <taxon>Phasmatodea</taxon>
        <taxon>Verophasmatodea</taxon>
        <taxon>Anareolatae</taxon>
        <taxon>Phasmatidae</taxon>
        <taxon>Eurycanthinae</taxon>
        <taxon>Dryococelus</taxon>
    </lineage>
</organism>
<dbReference type="EMBL" id="JARBHB010000014">
    <property type="protein sequence ID" value="KAJ8868501.1"/>
    <property type="molecule type" value="Genomic_DNA"/>
</dbReference>